<accession>A0A0A9BTX2</accession>
<organism evidence="2">
    <name type="scientific">Arundo donax</name>
    <name type="common">Giant reed</name>
    <name type="synonym">Donax arundinaceus</name>
    <dbReference type="NCBI Taxonomy" id="35708"/>
    <lineage>
        <taxon>Eukaryota</taxon>
        <taxon>Viridiplantae</taxon>
        <taxon>Streptophyta</taxon>
        <taxon>Embryophyta</taxon>
        <taxon>Tracheophyta</taxon>
        <taxon>Spermatophyta</taxon>
        <taxon>Magnoliopsida</taxon>
        <taxon>Liliopsida</taxon>
        <taxon>Poales</taxon>
        <taxon>Poaceae</taxon>
        <taxon>PACMAD clade</taxon>
        <taxon>Arundinoideae</taxon>
        <taxon>Arundineae</taxon>
        <taxon>Arundo</taxon>
    </lineage>
</organism>
<protein>
    <submittedName>
        <fullName evidence="2">Uncharacterized protein</fullName>
    </submittedName>
</protein>
<reference evidence="2" key="2">
    <citation type="journal article" date="2015" name="Data Brief">
        <title>Shoot transcriptome of the giant reed, Arundo donax.</title>
        <authorList>
            <person name="Barrero R.A."/>
            <person name="Guerrero F.D."/>
            <person name="Moolhuijzen P."/>
            <person name="Goolsby J.A."/>
            <person name="Tidwell J."/>
            <person name="Bellgard S.E."/>
            <person name="Bellgard M.I."/>
        </authorList>
    </citation>
    <scope>NUCLEOTIDE SEQUENCE</scope>
    <source>
        <tissue evidence="2">Shoot tissue taken approximately 20 cm above the soil surface</tissue>
    </source>
</reference>
<dbReference type="EMBL" id="GBRH01230386">
    <property type="protein sequence ID" value="JAD67509.1"/>
    <property type="molecule type" value="Transcribed_RNA"/>
</dbReference>
<name>A0A0A9BTX2_ARUDO</name>
<reference evidence="2" key="1">
    <citation type="submission" date="2014-09" db="EMBL/GenBank/DDBJ databases">
        <authorList>
            <person name="Magalhaes I.L.F."/>
            <person name="Oliveira U."/>
            <person name="Santos F.R."/>
            <person name="Vidigal T.H.D.A."/>
            <person name="Brescovit A.D."/>
            <person name="Santos A.J."/>
        </authorList>
    </citation>
    <scope>NUCLEOTIDE SEQUENCE</scope>
    <source>
        <tissue evidence="2">Shoot tissue taken approximately 20 cm above the soil surface</tissue>
    </source>
</reference>
<keyword evidence="1" id="KW-0732">Signal</keyword>
<dbReference type="AlphaFoldDB" id="A0A0A9BTX2"/>
<proteinExistence type="predicted"/>
<sequence>MFLSSMLSFTALLSSCFCHLVPFACIISEQANHII</sequence>
<evidence type="ECO:0000256" key="1">
    <source>
        <dbReference type="SAM" id="SignalP"/>
    </source>
</evidence>
<feature type="signal peptide" evidence="1">
    <location>
        <begin position="1"/>
        <end position="18"/>
    </location>
</feature>
<feature type="chain" id="PRO_5002042976" evidence="1">
    <location>
        <begin position="19"/>
        <end position="35"/>
    </location>
</feature>
<evidence type="ECO:0000313" key="2">
    <source>
        <dbReference type="EMBL" id="JAD67509.1"/>
    </source>
</evidence>